<dbReference type="Proteomes" id="UP001151760">
    <property type="component" value="Unassembled WGS sequence"/>
</dbReference>
<reference evidence="2" key="1">
    <citation type="journal article" date="2022" name="Int. J. Mol. Sci.">
        <title>Draft Genome of Tanacetum Coccineum: Genomic Comparison of Closely Related Tanacetum-Family Plants.</title>
        <authorList>
            <person name="Yamashiro T."/>
            <person name="Shiraishi A."/>
            <person name="Nakayama K."/>
            <person name="Satake H."/>
        </authorList>
    </citation>
    <scope>NUCLEOTIDE SEQUENCE</scope>
</reference>
<evidence type="ECO:0000256" key="1">
    <source>
        <dbReference type="SAM" id="MobiDB-lite"/>
    </source>
</evidence>
<gene>
    <name evidence="2" type="ORF">Tco_0802958</name>
</gene>
<sequence>MSTSSSHATVTYTSISTDNDLPPWSFHLVDVDEPKAPPLPVPTPAYPKYLTSSDDEDGGGKGEGTEMDPINYADDDYEEEEEHLAPADSALPVSDSIPSSEETKPFETDESVATPPPPRSPQTIIPLSHTRLCRARISVRPHTPPSPSTKARIAEYASAPTPPSPPPSPLTQLSFPLLRIPSPPLLLPPTRPLHTSPTYDQIPSPPLPLPSPDRKDSIPEVDMLPQKRTCFTASSHRFKIVESLAVAAAMQNGSALARGVDYGFIDTLDATIEAQIKALHAKVRVLQRQRIDNGDKLTSQIQHEHDIFRELEHTRDAWLQDGPTDTGNSC</sequence>
<evidence type="ECO:0000313" key="2">
    <source>
        <dbReference type="EMBL" id="GJS95990.1"/>
    </source>
</evidence>
<feature type="compositionally biased region" description="Pro residues" evidence="1">
    <location>
        <begin position="36"/>
        <end position="45"/>
    </location>
</feature>
<feature type="compositionally biased region" description="Acidic residues" evidence="1">
    <location>
        <begin position="73"/>
        <end position="82"/>
    </location>
</feature>
<feature type="region of interest" description="Disordered" evidence="1">
    <location>
        <begin position="1"/>
        <end position="170"/>
    </location>
</feature>
<dbReference type="EMBL" id="BQNB010011852">
    <property type="protein sequence ID" value="GJS95990.1"/>
    <property type="molecule type" value="Genomic_DNA"/>
</dbReference>
<feature type="region of interest" description="Disordered" evidence="1">
    <location>
        <begin position="191"/>
        <end position="212"/>
    </location>
</feature>
<feature type="compositionally biased region" description="Polar residues" evidence="1">
    <location>
        <begin position="1"/>
        <end position="19"/>
    </location>
</feature>
<comment type="caution">
    <text evidence="2">The sequence shown here is derived from an EMBL/GenBank/DDBJ whole genome shotgun (WGS) entry which is preliminary data.</text>
</comment>
<protein>
    <submittedName>
        <fullName evidence="2">Uncharacterized protein</fullName>
    </submittedName>
</protein>
<keyword evidence="3" id="KW-1185">Reference proteome</keyword>
<feature type="compositionally biased region" description="Pro residues" evidence="1">
    <location>
        <begin position="160"/>
        <end position="169"/>
    </location>
</feature>
<evidence type="ECO:0000313" key="3">
    <source>
        <dbReference type="Proteomes" id="UP001151760"/>
    </source>
</evidence>
<reference evidence="2" key="2">
    <citation type="submission" date="2022-01" db="EMBL/GenBank/DDBJ databases">
        <authorList>
            <person name="Yamashiro T."/>
            <person name="Shiraishi A."/>
            <person name="Satake H."/>
            <person name="Nakayama K."/>
        </authorList>
    </citation>
    <scope>NUCLEOTIDE SEQUENCE</scope>
</reference>
<name>A0ABQ5A154_9ASTR</name>
<organism evidence="2 3">
    <name type="scientific">Tanacetum coccineum</name>
    <dbReference type="NCBI Taxonomy" id="301880"/>
    <lineage>
        <taxon>Eukaryota</taxon>
        <taxon>Viridiplantae</taxon>
        <taxon>Streptophyta</taxon>
        <taxon>Embryophyta</taxon>
        <taxon>Tracheophyta</taxon>
        <taxon>Spermatophyta</taxon>
        <taxon>Magnoliopsida</taxon>
        <taxon>eudicotyledons</taxon>
        <taxon>Gunneridae</taxon>
        <taxon>Pentapetalae</taxon>
        <taxon>asterids</taxon>
        <taxon>campanulids</taxon>
        <taxon>Asterales</taxon>
        <taxon>Asteraceae</taxon>
        <taxon>Asteroideae</taxon>
        <taxon>Anthemideae</taxon>
        <taxon>Anthemidinae</taxon>
        <taxon>Tanacetum</taxon>
    </lineage>
</organism>
<proteinExistence type="predicted"/>
<accession>A0ABQ5A154</accession>